<dbReference type="AlphaFoldDB" id="A0A511ARF2"/>
<dbReference type="Gene3D" id="1.10.10.10">
    <property type="entry name" value="Winged helix-like DNA-binding domain superfamily/Winged helix DNA-binding domain"/>
    <property type="match status" value="1"/>
</dbReference>
<accession>A0A511ARF2</accession>
<name>A0A511ARF2_9LACT</name>
<evidence type="ECO:0000313" key="5">
    <source>
        <dbReference type="Proteomes" id="UP000321662"/>
    </source>
</evidence>
<evidence type="ECO:0000259" key="3">
    <source>
        <dbReference type="Pfam" id="PF05043"/>
    </source>
</evidence>
<keyword evidence="5" id="KW-1185">Reference proteome</keyword>
<dbReference type="PANTHER" id="PTHR30185">
    <property type="entry name" value="CRYPTIC BETA-GLUCOSIDE BGL OPERON ANTITERMINATOR"/>
    <property type="match status" value="1"/>
</dbReference>
<dbReference type="Pfam" id="PF05043">
    <property type="entry name" value="Mga"/>
    <property type="match status" value="1"/>
</dbReference>
<keyword evidence="1" id="KW-0805">Transcription regulation</keyword>
<dbReference type="PANTHER" id="PTHR30185:SF18">
    <property type="entry name" value="TRANSCRIPTIONAL REGULATOR MTLR"/>
    <property type="match status" value="1"/>
</dbReference>
<protein>
    <submittedName>
        <fullName evidence="4">Transcriptional regulator</fullName>
    </submittedName>
</protein>
<evidence type="ECO:0000313" key="4">
    <source>
        <dbReference type="EMBL" id="GEK90785.1"/>
    </source>
</evidence>
<dbReference type="InterPro" id="IPR036388">
    <property type="entry name" value="WH-like_DNA-bd_sf"/>
</dbReference>
<keyword evidence="2" id="KW-0804">Transcription</keyword>
<reference evidence="4 5" key="1">
    <citation type="submission" date="2019-07" db="EMBL/GenBank/DDBJ databases">
        <title>Whole genome shotgun sequence of Alkalibacterium kapii NBRC 103247.</title>
        <authorList>
            <person name="Hosoyama A."/>
            <person name="Uohara A."/>
            <person name="Ohji S."/>
            <person name="Ichikawa N."/>
        </authorList>
    </citation>
    <scope>NUCLEOTIDE SEQUENCE [LARGE SCALE GENOMIC DNA]</scope>
    <source>
        <strain evidence="4 5">NBRC 103247</strain>
    </source>
</reference>
<dbReference type="EMBL" id="BJUY01000003">
    <property type="protein sequence ID" value="GEK90785.1"/>
    <property type="molecule type" value="Genomic_DNA"/>
</dbReference>
<dbReference type="Proteomes" id="UP000321662">
    <property type="component" value="Unassembled WGS sequence"/>
</dbReference>
<feature type="domain" description="Mga helix-turn-helix" evidence="3">
    <location>
        <begin position="79"/>
        <end position="161"/>
    </location>
</feature>
<sequence>MKAEDFLEKNEVREMTILSQLISHHGSISYNDMLDHLSVSKASLENDLESIKSWTATSNQCIAIHYDGQTINLKLGDEMSLLQIYRRYLDQSVKTKIITFLFKYQKFTITQLAQKLAISESSLFRKIKELNNYLKEFNIKIRNGRFDGEELQIRYFYFQFYYYIEDKRKLLSQFTSNQLTQTIQSLENYLKVTISSENKQKLRIWLIISKMRITIKKLQTDYLRNQMQPYLKDPLYHKIQVMVFRYFSRYSIEVDEGEAMLHFAYLLAFSILSENDFHEYRLLRDRHAPIASLDTYIAETIIIHFNYRRLPYMLEREMYYHLTHMHTLLYFFRGDIEYYDETVFIQEKQPVGKTLNPFAEKLLETSTWKFDNQMERQKSLLTILLSKYLSLLVFITSKMTKVLQVGIDLKLDDLYKETLSELLISKIRPLNGVHSERYVSHKKYDLILTNETQHDSDQYNEARVYVLSKILSSYDMRNIQRILQELNT</sequence>
<comment type="caution">
    <text evidence="4">The sequence shown here is derived from an EMBL/GenBank/DDBJ whole genome shotgun (WGS) entry which is preliminary data.</text>
</comment>
<dbReference type="RefSeq" id="WP_146923287.1">
    <property type="nucleotide sequence ID" value="NZ_BJUY01000003.1"/>
</dbReference>
<gene>
    <name evidence="4" type="ORF">AKA01nite_04070</name>
</gene>
<dbReference type="InterPro" id="IPR050661">
    <property type="entry name" value="BglG_antiterminators"/>
</dbReference>
<proteinExistence type="predicted"/>
<evidence type="ECO:0000256" key="2">
    <source>
        <dbReference type="ARBA" id="ARBA00023163"/>
    </source>
</evidence>
<dbReference type="InterPro" id="IPR007737">
    <property type="entry name" value="Mga_HTH"/>
</dbReference>
<organism evidence="4 5">
    <name type="scientific">Alkalibacterium kapii</name>
    <dbReference type="NCBI Taxonomy" id="426704"/>
    <lineage>
        <taxon>Bacteria</taxon>
        <taxon>Bacillati</taxon>
        <taxon>Bacillota</taxon>
        <taxon>Bacilli</taxon>
        <taxon>Lactobacillales</taxon>
        <taxon>Carnobacteriaceae</taxon>
        <taxon>Alkalibacterium</taxon>
    </lineage>
</organism>
<dbReference type="OrthoDB" id="2192016at2"/>
<evidence type="ECO:0000256" key="1">
    <source>
        <dbReference type="ARBA" id="ARBA00023015"/>
    </source>
</evidence>